<keyword evidence="1" id="KW-0175">Coiled coil</keyword>
<evidence type="ECO:0000313" key="4">
    <source>
        <dbReference type="Proteomes" id="UP000250235"/>
    </source>
</evidence>
<evidence type="ECO:0000313" key="3">
    <source>
        <dbReference type="EMBL" id="KZV19320.1"/>
    </source>
</evidence>
<name>A0A2Z7AC66_9LAMI</name>
<dbReference type="EMBL" id="KV016711">
    <property type="protein sequence ID" value="KZV19320.1"/>
    <property type="molecule type" value="Genomic_DNA"/>
</dbReference>
<sequence>MASSFYNNSQHIDFYSALAMDDQGMVSMFQALMASGLACFLGCPPVIYEAALVDFFENASVREGVIISTVAGQLVEISEEWFAESFDLPVDGLGDLSEIAKDVIFYDRSIVSLSGEPVSLSGRKIQMKIEFRLLCDIMAKSISVKVGYFNAITVEKFSIVTAVVCGVRMNWDSILFNIFKKMVTPGSKQAKGFAVQVNLLLEIILNLELGESSEFSASKILSVKTVLRYFSLNDKVGAEVAVEALKPNAASKKRPVAEFGAPVEAVPIHMVEPITVAPAAEDHSDQPAGKTDGEEAVAAEVHASTDRDQPAGKKILVEKDPVKGNPAKEHYFLICAEIDLLVNLRAQVIEAVDQLFHSFSFKKLATINIEELSRKEEQVLIWGEKEITHVALSRKRYISLKYREVSVRKFLESWKNNFVPGKGSSAVNLKVIDMLSDLHLFVLEELREQALAHGLKWTRTCCSKIVEGSPRDHGAIIARTNTNTPSTCWLRTMIRVDGVCVVEPFCDQWVKIPWPVVCTEVSKQCSFVDFFPAMKQSVSEEATSYGDSADGLVVDDVIGDVIQSQDSAGSLLSRRKMKRRRRGDPVASYSAISRCYLELARAKRCRLNKLIRQRFAIAMKNQQEDFALFISADEATVRSEDSAAKQLTNSQSWMSTAELISKWRKRQKPAKEKDARTNSKALNQLRASIDQISERDDGAKHSDTLLLHLHNFEKQVITRLDAQDRIVTTDLDVVDVRRVVRETHQELNARINSLDEQVAATRHDLLEFSAQAHQTLNIITSQLSELVAYINWGGDNKKGESSSSRRPLPTPVHQSEGTGDAVRITEPTQVDIDNANRAILERMRNEDRERERREISRGSRSGSCSSSSRRPLPTPVHQSEGTGDAVRITEPTQVDIDNANRAILERMRNEDRERERREISRGSRSGSCKRRRF</sequence>
<feature type="compositionally biased region" description="Basic and acidic residues" evidence="2">
    <location>
        <begin position="903"/>
        <end position="921"/>
    </location>
</feature>
<dbReference type="AlphaFoldDB" id="A0A2Z7AC66"/>
<keyword evidence="4" id="KW-1185">Reference proteome</keyword>
<feature type="region of interest" description="Disordered" evidence="2">
    <location>
        <begin position="281"/>
        <end position="319"/>
    </location>
</feature>
<dbReference type="Proteomes" id="UP000250235">
    <property type="component" value="Unassembled WGS sequence"/>
</dbReference>
<feature type="region of interest" description="Disordered" evidence="2">
    <location>
        <begin position="796"/>
        <end position="933"/>
    </location>
</feature>
<proteinExistence type="predicted"/>
<feature type="compositionally biased region" description="Basic and acidic residues" evidence="2">
    <location>
        <begin position="303"/>
        <end position="319"/>
    </location>
</feature>
<feature type="compositionally biased region" description="Basic and acidic residues" evidence="2">
    <location>
        <begin position="839"/>
        <end position="857"/>
    </location>
</feature>
<evidence type="ECO:0000256" key="2">
    <source>
        <dbReference type="SAM" id="MobiDB-lite"/>
    </source>
</evidence>
<evidence type="ECO:0000256" key="1">
    <source>
        <dbReference type="SAM" id="Coils"/>
    </source>
</evidence>
<gene>
    <name evidence="3" type="ORF">F511_27819</name>
</gene>
<organism evidence="3 4">
    <name type="scientific">Dorcoceras hygrometricum</name>
    <dbReference type="NCBI Taxonomy" id="472368"/>
    <lineage>
        <taxon>Eukaryota</taxon>
        <taxon>Viridiplantae</taxon>
        <taxon>Streptophyta</taxon>
        <taxon>Embryophyta</taxon>
        <taxon>Tracheophyta</taxon>
        <taxon>Spermatophyta</taxon>
        <taxon>Magnoliopsida</taxon>
        <taxon>eudicotyledons</taxon>
        <taxon>Gunneridae</taxon>
        <taxon>Pentapetalae</taxon>
        <taxon>asterids</taxon>
        <taxon>lamiids</taxon>
        <taxon>Lamiales</taxon>
        <taxon>Gesneriaceae</taxon>
        <taxon>Didymocarpoideae</taxon>
        <taxon>Trichosporeae</taxon>
        <taxon>Loxocarpinae</taxon>
        <taxon>Dorcoceras</taxon>
    </lineage>
</organism>
<feature type="compositionally biased region" description="Low complexity" evidence="2">
    <location>
        <begin position="858"/>
        <end position="870"/>
    </location>
</feature>
<reference evidence="3 4" key="1">
    <citation type="journal article" date="2015" name="Proc. Natl. Acad. Sci. U.S.A.">
        <title>The resurrection genome of Boea hygrometrica: A blueprint for survival of dehydration.</title>
        <authorList>
            <person name="Xiao L."/>
            <person name="Yang G."/>
            <person name="Zhang L."/>
            <person name="Yang X."/>
            <person name="Zhao S."/>
            <person name="Ji Z."/>
            <person name="Zhou Q."/>
            <person name="Hu M."/>
            <person name="Wang Y."/>
            <person name="Chen M."/>
            <person name="Xu Y."/>
            <person name="Jin H."/>
            <person name="Xiao X."/>
            <person name="Hu G."/>
            <person name="Bao F."/>
            <person name="Hu Y."/>
            <person name="Wan P."/>
            <person name="Li L."/>
            <person name="Deng X."/>
            <person name="Kuang T."/>
            <person name="Xiang C."/>
            <person name="Zhu J.K."/>
            <person name="Oliver M.J."/>
            <person name="He Y."/>
        </authorList>
    </citation>
    <scope>NUCLEOTIDE SEQUENCE [LARGE SCALE GENOMIC DNA]</scope>
    <source>
        <strain evidence="4">cv. XS01</strain>
    </source>
</reference>
<protein>
    <submittedName>
        <fullName evidence="3">Dystroglycan-like</fullName>
    </submittedName>
</protein>
<feature type="coiled-coil region" evidence="1">
    <location>
        <begin position="737"/>
        <end position="764"/>
    </location>
</feature>
<accession>A0A2Z7AC66</accession>